<dbReference type="EMBL" id="BJWL01000023">
    <property type="protein sequence ID" value="GFZ13445.1"/>
    <property type="molecule type" value="Genomic_DNA"/>
</dbReference>
<reference evidence="2 3" key="1">
    <citation type="submission" date="2019-07" db="EMBL/GenBank/DDBJ databases">
        <title>De Novo Assembly of kiwifruit Actinidia rufa.</title>
        <authorList>
            <person name="Sugita-Konishi S."/>
            <person name="Sato K."/>
            <person name="Mori E."/>
            <person name="Abe Y."/>
            <person name="Kisaki G."/>
            <person name="Hamano K."/>
            <person name="Suezawa K."/>
            <person name="Otani M."/>
            <person name="Fukuda T."/>
            <person name="Manabe T."/>
            <person name="Gomi K."/>
            <person name="Tabuchi M."/>
            <person name="Akimitsu K."/>
            <person name="Kataoka I."/>
        </authorList>
    </citation>
    <scope>NUCLEOTIDE SEQUENCE [LARGE SCALE GENOMIC DNA]</scope>
    <source>
        <strain evidence="3">cv. Fuchu</strain>
    </source>
</reference>
<feature type="transmembrane region" description="Helical" evidence="1">
    <location>
        <begin position="159"/>
        <end position="181"/>
    </location>
</feature>
<evidence type="ECO:0000256" key="1">
    <source>
        <dbReference type="SAM" id="Phobius"/>
    </source>
</evidence>
<keyword evidence="3" id="KW-1185">Reference proteome</keyword>
<feature type="transmembrane region" description="Helical" evidence="1">
    <location>
        <begin position="98"/>
        <end position="130"/>
    </location>
</feature>
<keyword evidence="1" id="KW-1133">Transmembrane helix</keyword>
<accession>A0A7J0GRK4</accession>
<organism evidence="2 3">
    <name type="scientific">Actinidia rufa</name>
    <dbReference type="NCBI Taxonomy" id="165716"/>
    <lineage>
        <taxon>Eukaryota</taxon>
        <taxon>Viridiplantae</taxon>
        <taxon>Streptophyta</taxon>
        <taxon>Embryophyta</taxon>
        <taxon>Tracheophyta</taxon>
        <taxon>Spermatophyta</taxon>
        <taxon>Magnoliopsida</taxon>
        <taxon>eudicotyledons</taxon>
        <taxon>Gunneridae</taxon>
        <taxon>Pentapetalae</taxon>
        <taxon>asterids</taxon>
        <taxon>Ericales</taxon>
        <taxon>Actinidiaceae</taxon>
        <taxon>Actinidia</taxon>
    </lineage>
</organism>
<evidence type="ECO:0000313" key="3">
    <source>
        <dbReference type="Proteomes" id="UP000585474"/>
    </source>
</evidence>
<name>A0A7J0GRK4_9ERIC</name>
<proteinExistence type="predicted"/>
<keyword evidence="1" id="KW-0812">Transmembrane</keyword>
<protein>
    <submittedName>
        <fullName evidence="2">Tetraspanin family protein</fullName>
    </submittedName>
</protein>
<dbReference type="OrthoDB" id="723894at2759"/>
<gene>
    <name evidence="2" type="ORF">Acr_23g0018300</name>
</gene>
<evidence type="ECO:0000313" key="2">
    <source>
        <dbReference type="EMBL" id="GFZ13445.1"/>
    </source>
</evidence>
<dbReference type="AlphaFoldDB" id="A0A7J0GRK4"/>
<comment type="caution">
    <text evidence="2">The sequence shown here is derived from an EMBL/GenBank/DDBJ whole genome shotgun (WGS) entry which is preliminary data.</text>
</comment>
<dbReference type="Proteomes" id="UP000585474">
    <property type="component" value="Unassembled WGS sequence"/>
</dbReference>
<feature type="transmembrane region" description="Helical" evidence="1">
    <location>
        <begin position="21"/>
        <end position="41"/>
    </location>
</feature>
<sequence length="247" mass="27412">MKIRGSGCYTFLASIMKFLNFLQTFIGVAMILYSAYMLNIWNSHSVIPSPSPSPDYSHAVFPNSPPVGVSDRLNVAADFVSDDGLGLDLHSFDLPAPWFIYAFMGMGILLCCINFIVMLLESALVAFVVFDHQWEKDLPLDPTGQLDIVRAFIEENIDICKWVGIVVLTIQALSLLIAMILGTVCLSYDLEGAYDVGSGRTWKALLNPPPSQKIWSRAHSDIWSSLMREKYGLSNGDAKQKLLNQTP</sequence>
<keyword evidence="1" id="KW-0472">Membrane</keyword>